<dbReference type="Proteomes" id="UP001221757">
    <property type="component" value="Unassembled WGS sequence"/>
</dbReference>
<name>A0AAD7BBV0_MYCRO</name>
<keyword evidence="2" id="KW-1185">Reference proteome</keyword>
<proteinExistence type="predicted"/>
<reference evidence="1" key="1">
    <citation type="submission" date="2023-03" db="EMBL/GenBank/DDBJ databases">
        <title>Massive genome expansion in bonnet fungi (Mycena s.s.) driven by repeated elements and novel gene families across ecological guilds.</title>
        <authorList>
            <consortium name="Lawrence Berkeley National Laboratory"/>
            <person name="Harder C.B."/>
            <person name="Miyauchi S."/>
            <person name="Viragh M."/>
            <person name="Kuo A."/>
            <person name="Thoen E."/>
            <person name="Andreopoulos B."/>
            <person name="Lu D."/>
            <person name="Skrede I."/>
            <person name="Drula E."/>
            <person name="Henrissat B."/>
            <person name="Morin E."/>
            <person name="Kohler A."/>
            <person name="Barry K."/>
            <person name="LaButti K."/>
            <person name="Morin E."/>
            <person name="Salamov A."/>
            <person name="Lipzen A."/>
            <person name="Mereny Z."/>
            <person name="Hegedus B."/>
            <person name="Baldrian P."/>
            <person name="Stursova M."/>
            <person name="Weitz H."/>
            <person name="Taylor A."/>
            <person name="Grigoriev I.V."/>
            <person name="Nagy L.G."/>
            <person name="Martin F."/>
            <person name="Kauserud H."/>
        </authorList>
    </citation>
    <scope>NUCLEOTIDE SEQUENCE</scope>
    <source>
        <strain evidence="1">CBHHK067</strain>
    </source>
</reference>
<accession>A0AAD7BBV0</accession>
<comment type="caution">
    <text evidence="1">The sequence shown here is derived from an EMBL/GenBank/DDBJ whole genome shotgun (WGS) entry which is preliminary data.</text>
</comment>
<organism evidence="1 2">
    <name type="scientific">Mycena rosella</name>
    <name type="common">Pink bonnet</name>
    <name type="synonym">Agaricus rosellus</name>
    <dbReference type="NCBI Taxonomy" id="1033263"/>
    <lineage>
        <taxon>Eukaryota</taxon>
        <taxon>Fungi</taxon>
        <taxon>Dikarya</taxon>
        <taxon>Basidiomycota</taxon>
        <taxon>Agaricomycotina</taxon>
        <taxon>Agaricomycetes</taxon>
        <taxon>Agaricomycetidae</taxon>
        <taxon>Agaricales</taxon>
        <taxon>Marasmiineae</taxon>
        <taxon>Mycenaceae</taxon>
        <taxon>Mycena</taxon>
    </lineage>
</organism>
<sequence length="184" mass="20808">MFEETVEISPQAASCWSNPGESIQKIINAEQESDDEEEFEDLDALALVVARPLPTRIQAPTYTVPTYVVLALSRHLTAWRAACDAAKLVVSYNITCHWKSPPSHLYAHAKACFQRCPHGHYCLSAREGVERTWEHFIPPRSVNAEEIERCWVPLNTFDGKKMMPASTRQVIIFLSCPQRVPLIS</sequence>
<evidence type="ECO:0000313" key="2">
    <source>
        <dbReference type="Proteomes" id="UP001221757"/>
    </source>
</evidence>
<gene>
    <name evidence="1" type="ORF">B0H17DRAFT_1152687</name>
</gene>
<dbReference type="AlphaFoldDB" id="A0AAD7BBV0"/>
<dbReference type="EMBL" id="JARKIE010000810">
    <property type="protein sequence ID" value="KAJ7616252.1"/>
    <property type="molecule type" value="Genomic_DNA"/>
</dbReference>
<evidence type="ECO:0000313" key="1">
    <source>
        <dbReference type="EMBL" id="KAJ7616252.1"/>
    </source>
</evidence>
<protein>
    <submittedName>
        <fullName evidence="1">Uncharacterized protein</fullName>
    </submittedName>
</protein>